<gene>
    <name evidence="1" type="ORF">SDC9_158930</name>
</gene>
<reference evidence="1" key="1">
    <citation type="submission" date="2019-08" db="EMBL/GenBank/DDBJ databases">
        <authorList>
            <person name="Kucharzyk K."/>
            <person name="Murdoch R.W."/>
            <person name="Higgins S."/>
            <person name="Loffler F."/>
        </authorList>
    </citation>
    <scope>NUCLEOTIDE SEQUENCE</scope>
</reference>
<accession>A0A645FDG4</accession>
<name>A0A645FDG4_9ZZZZ</name>
<proteinExistence type="predicted"/>
<evidence type="ECO:0000313" key="1">
    <source>
        <dbReference type="EMBL" id="MPN11626.1"/>
    </source>
</evidence>
<sequence>MTVGIADCFHHAAQGTLDQRLFIDTFDIIVEQRLIDSPDTIRCRRIQCRAVRPLDDFLCGRKRYAPPDPCIRPADRCSRDDDQGKEIEGEFDSAFF</sequence>
<dbReference type="EMBL" id="VSSQ01057857">
    <property type="protein sequence ID" value="MPN11626.1"/>
    <property type="molecule type" value="Genomic_DNA"/>
</dbReference>
<protein>
    <submittedName>
        <fullName evidence="1">Uncharacterized protein</fullName>
    </submittedName>
</protein>
<dbReference type="AlphaFoldDB" id="A0A645FDG4"/>
<organism evidence="1">
    <name type="scientific">bioreactor metagenome</name>
    <dbReference type="NCBI Taxonomy" id="1076179"/>
    <lineage>
        <taxon>unclassified sequences</taxon>
        <taxon>metagenomes</taxon>
        <taxon>ecological metagenomes</taxon>
    </lineage>
</organism>
<comment type="caution">
    <text evidence="1">The sequence shown here is derived from an EMBL/GenBank/DDBJ whole genome shotgun (WGS) entry which is preliminary data.</text>
</comment>